<dbReference type="AlphaFoldDB" id="A0A1V0U0P8"/>
<evidence type="ECO:0000313" key="6">
    <source>
        <dbReference type="Proteomes" id="UP000192726"/>
    </source>
</evidence>
<dbReference type="SMART" id="SM00922">
    <property type="entry name" value="MR_MLE"/>
    <property type="match status" value="1"/>
</dbReference>
<organism evidence="5 6">
    <name type="scientific">Streptomyces gilvosporeus</name>
    <dbReference type="NCBI Taxonomy" id="553510"/>
    <lineage>
        <taxon>Bacteria</taxon>
        <taxon>Bacillati</taxon>
        <taxon>Actinomycetota</taxon>
        <taxon>Actinomycetes</taxon>
        <taxon>Kitasatosporales</taxon>
        <taxon>Streptomycetaceae</taxon>
        <taxon>Streptomyces</taxon>
    </lineage>
</organism>
<dbReference type="SFLD" id="SFLDS00001">
    <property type="entry name" value="Enolase"/>
    <property type="match status" value="1"/>
</dbReference>
<dbReference type="InterPro" id="IPR036849">
    <property type="entry name" value="Enolase-like_C_sf"/>
</dbReference>
<dbReference type="PANTHER" id="PTHR48073">
    <property type="entry name" value="O-SUCCINYLBENZOATE SYNTHASE-RELATED"/>
    <property type="match status" value="1"/>
</dbReference>
<gene>
    <name evidence="5" type="ORF">B1H19_35600</name>
</gene>
<sequence length="379" mass="39654">MIKSITTALLRLPLRQVQMRGSAAVSGDQECVFVRMVNDSGTVGFGEASAWAVFSEQSATAVKSVIDELLSPALVGVEEADRHGVQRAMDAVVPGNAVAKAAVEMATLDLASKSAGVPAAYLLGGSTNFEIALSYSISSFDPDAVRDIARQKDAGGYRIFKLKVGAAEPTTDVRRIRSLRAAVPDAAIRLDFNGRGTEPGLRVLLDPAREAGVEFCEQPFPATQITRLERLRTWFDLPLSLDESVTDAGTLEGLLARGVCEFISIKYGRAGGAQGVIDMSRAAARYGVGVYCGGLNESRLGVAAAMHAFSTVGTLVPGSDFYFPFEVLDDTGVSGATGLPGATGVIGGPVLQSARLSLPRSPGIGARLPDSWFGVEAAA</sequence>
<dbReference type="GO" id="GO:0016854">
    <property type="term" value="F:racemase and epimerase activity"/>
    <property type="evidence" value="ECO:0007669"/>
    <property type="project" value="UniProtKB-ARBA"/>
</dbReference>
<evidence type="ECO:0000256" key="1">
    <source>
        <dbReference type="ARBA" id="ARBA00008031"/>
    </source>
</evidence>
<dbReference type="InterPro" id="IPR013341">
    <property type="entry name" value="Mandelate_racemase_N_dom"/>
</dbReference>
<dbReference type="SUPFAM" id="SSF51604">
    <property type="entry name" value="Enolase C-terminal domain-like"/>
    <property type="match status" value="1"/>
</dbReference>
<dbReference type="InterPro" id="IPR029065">
    <property type="entry name" value="Enolase_C-like"/>
</dbReference>
<accession>A0A1V0U0P8</accession>
<dbReference type="GO" id="GO:0046872">
    <property type="term" value="F:metal ion binding"/>
    <property type="evidence" value="ECO:0007669"/>
    <property type="project" value="UniProtKB-KW"/>
</dbReference>
<dbReference type="Proteomes" id="UP000192726">
    <property type="component" value="Chromosome"/>
</dbReference>
<keyword evidence="3" id="KW-0413">Isomerase</keyword>
<reference evidence="5 6" key="1">
    <citation type="submission" date="2017-04" db="EMBL/GenBank/DDBJ databases">
        <title>Complete Genome Sequence of Streptomyces gilvosporeus F607, a Capable Producer of Natamycin.</title>
        <authorList>
            <person name="Zong G."/>
            <person name="Zhong C."/>
            <person name="Fu J."/>
            <person name="Qin R."/>
            <person name="Cao G."/>
        </authorList>
    </citation>
    <scope>NUCLEOTIDE SEQUENCE [LARGE SCALE GENOMIC DNA]</scope>
    <source>
        <strain evidence="5 6">F607</strain>
    </source>
</reference>
<dbReference type="SUPFAM" id="SSF54826">
    <property type="entry name" value="Enolase N-terminal domain-like"/>
    <property type="match status" value="1"/>
</dbReference>
<keyword evidence="2" id="KW-0479">Metal-binding</keyword>
<dbReference type="PANTHER" id="PTHR48073:SF2">
    <property type="entry name" value="O-SUCCINYLBENZOATE SYNTHASE"/>
    <property type="match status" value="1"/>
</dbReference>
<comment type="similarity">
    <text evidence="1">Belongs to the mandelate racemase/muconate lactonizing enzyme family.</text>
</comment>
<evidence type="ECO:0000313" key="5">
    <source>
        <dbReference type="EMBL" id="ARF58799.1"/>
    </source>
</evidence>
<name>A0A1V0U0P8_9ACTN</name>
<keyword evidence="6" id="KW-1185">Reference proteome</keyword>
<dbReference type="InterPro" id="IPR013342">
    <property type="entry name" value="Mandelate_racemase_C"/>
</dbReference>
<proteinExistence type="inferred from homology"/>
<dbReference type="STRING" id="553510.B1H19_35600"/>
<evidence type="ECO:0000256" key="3">
    <source>
        <dbReference type="ARBA" id="ARBA00023235"/>
    </source>
</evidence>
<dbReference type="Gene3D" id="3.30.390.10">
    <property type="entry name" value="Enolase-like, N-terminal domain"/>
    <property type="match status" value="1"/>
</dbReference>
<feature type="domain" description="Mandelate racemase/muconate lactonizing enzyme C-terminal" evidence="4">
    <location>
        <begin position="142"/>
        <end position="238"/>
    </location>
</feature>
<evidence type="ECO:0000259" key="4">
    <source>
        <dbReference type="SMART" id="SM00922"/>
    </source>
</evidence>
<dbReference type="Pfam" id="PF02746">
    <property type="entry name" value="MR_MLE_N"/>
    <property type="match status" value="1"/>
</dbReference>
<evidence type="ECO:0000256" key="2">
    <source>
        <dbReference type="ARBA" id="ARBA00022723"/>
    </source>
</evidence>
<dbReference type="KEGG" id="sgv:B1H19_35600"/>
<dbReference type="Gene3D" id="3.20.20.120">
    <property type="entry name" value="Enolase-like C-terminal domain"/>
    <property type="match status" value="1"/>
</dbReference>
<dbReference type="EMBL" id="CP020569">
    <property type="protein sequence ID" value="ARF58799.1"/>
    <property type="molecule type" value="Genomic_DNA"/>
</dbReference>
<dbReference type="InterPro" id="IPR029017">
    <property type="entry name" value="Enolase-like_N"/>
</dbReference>
<protein>
    <recommendedName>
        <fullName evidence="4">Mandelate racemase/muconate lactonizing enzyme C-terminal domain-containing protein</fullName>
    </recommendedName>
</protein>
<dbReference type="Pfam" id="PF13378">
    <property type="entry name" value="MR_MLE_C"/>
    <property type="match status" value="1"/>
</dbReference>
<dbReference type="SFLD" id="SFLDG00180">
    <property type="entry name" value="muconate_cycloisomerase"/>
    <property type="match status" value="1"/>
</dbReference>